<accession>A0A3D2XAZ1</accession>
<organism evidence="9 10">
    <name type="scientific">Lachnoclostridium phytofermentans</name>
    <dbReference type="NCBI Taxonomy" id="66219"/>
    <lineage>
        <taxon>Bacteria</taxon>
        <taxon>Bacillati</taxon>
        <taxon>Bacillota</taxon>
        <taxon>Clostridia</taxon>
        <taxon>Lachnospirales</taxon>
        <taxon>Lachnospiraceae</taxon>
    </lineage>
</organism>
<dbReference type="Pfam" id="PF03180">
    <property type="entry name" value="Lipoprotein_9"/>
    <property type="match status" value="1"/>
</dbReference>
<evidence type="ECO:0000256" key="6">
    <source>
        <dbReference type="PIRNR" id="PIRNR002854"/>
    </source>
</evidence>
<reference evidence="9 10" key="1">
    <citation type="journal article" date="2018" name="Nat. Biotechnol.">
        <title>A standardized bacterial taxonomy based on genome phylogeny substantially revises the tree of life.</title>
        <authorList>
            <person name="Parks D.H."/>
            <person name="Chuvochina M."/>
            <person name="Waite D.W."/>
            <person name="Rinke C."/>
            <person name="Skarshewski A."/>
            <person name="Chaumeil P.A."/>
            <person name="Hugenholtz P."/>
        </authorList>
    </citation>
    <scope>NUCLEOTIDE SEQUENCE [LARGE SCALE GENOMIC DNA]</scope>
    <source>
        <strain evidence="9">UBA11728</strain>
    </source>
</reference>
<protein>
    <recommendedName>
        <fullName evidence="6">Lipoprotein</fullName>
    </recommendedName>
</protein>
<evidence type="ECO:0000256" key="1">
    <source>
        <dbReference type="ARBA" id="ARBA00004635"/>
    </source>
</evidence>
<dbReference type="EMBL" id="DPVV01000469">
    <property type="protein sequence ID" value="HCL03518.1"/>
    <property type="molecule type" value="Genomic_DNA"/>
</dbReference>
<dbReference type="GO" id="GO:0016020">
    <property type="term" value="C:membrane"/>
    <property type="evidence" value="ECO:0007669"/>
    <property type="project" value="UniProtKB-SubCell"/>
</dbReference>
<keyword evidence="4" id="KW-0564">Palmitate</keyword>
<comment type="caution">
    <text evidence="9">The sequence shown here is derived from an EMBL/GenBank/DDBJ whole genome shotgun (WGS) entry which is preliminary data.</text>
</comment>
<comment type="subcellular location">
    <subcellularLocation>
        <location evidence="1">Membrane</location>
        <topology evidence="1">Lipid-anchor</topology>
    </subcellularLocation>
</comment>
<keyword evidence="2 8" id="KW-0732">Signal</keyword>
<evidence type="ECO:0000256" key="5">
    <source>
        <dbReference type="ARBA" id="ARBA00023288"/>
    </source>
</evidence>
<dbReference type="SUPFAM" id="SSF53850">
    <property type="entry name" value="Periplasmic binding protein-like II"/>
    <property type="match status" value="1"/>
</dbReference>
<dbReference type="PROSITE" id="PS51257">
    <property type="entry name" value="PROKAR_LIPOPROTEIN"/>
    <property type="match status" value="1"/>
</dbReference>
<comment type="similarity">
    <text evidence="6">Belongs to the nlpA lipoprotein family.</text>
</comment>
<feature type="lipid moiety-binding region" description="S-diacylglycerol cysteine" evidence="7">
    <location>
        <position position="23"/>
    </location>
</feature>
<evidence type="ECO:0000256" key="3">
    <source>
        <dbReference type="ARBA" id="ARBA00023136"/>
    </source>
</evidence>
<dbReference type="PANTHER" id="PTHR30429:SF1">
    <property type="entry name" value="D-METHIONINE-BINDING LIPOPROTEIN METQ-RELATED"/>
    <property type="match status" value="1"/>
</dbReference>
<dbReference type="PANTHER" id="PTHR30429">
    <property type="entry name" value="D-METHIONINE-BINDING LIPOPROTEIN METQ"/>
    <property type="match status" value="1"/>
</dbReference>
<proteinExistence type="inferred from homology"/>
<keyword evidence="5 6" id="KW-0449">Lipoprotein</keyword>
<evidence type="ECO:0000313" key="10">
    <source>
        <dbReference type="Proteomes" id="UP000262969"/>
    </source>
</evidence>
<dbReference type="AlphaFoldDB" id="A0A3D2XAZ1"/>
<feature type="signal peptide" evidence="8">
    <location>
        <begin position="1"/>
        <end position="21"/>
    </location>
</feature>
<dbReference type="Gene3D" id="3.40.190.10">
    <property type="entry name" value="Periplasmic binding protein-like II"/>
    <property type="match status" value="2"/>
</dbReference>
<feature type="chain" id="PRO_5039541191" description="Lipoprotein" evidence="8">
    <location>
        <begin position="22"/>
        <end position="275"/>
    </location>
</feature>
<evidence type="ECO:0000256" key="8">
    <source>
        <dbReference type="SAM" id="SignalP"/>
    </source>
</evidence>
<dbReference type="InterPro" id="IPR004872">
    <property type="entry name" value="Lipoprotein_NlpA"/>
</dbReference>
<dbReference type="PIRSF" id="PIRSF002854">
    <property type="entry name" value="MetQ"/>
    <property type="match status" value="1"/>
</dbReference>
<dbReference type="Proteomes" id="UP000262969">
    <property type="component" value="Unassembled WGS sequence"/>
</dbReference>
<name>A0A3D2XAZ1_9FIRM</name>
<evidence type="ECO:0000256" key="7">
    <source>
        <dbReference type="PIRSR" id="PIRSR002854-1"/>
    </source>
</evidence>
<evidence type="ECO:0000256" key="4">
    <source>
        <dbReference type="ARBA" id="ARBA00023139"/>
    </source>
</evidence>
<evidence type="ECO:0000313" key="9">
    <source>
        <dbReference type="EMBL" id="HCL03518.1"/>
    </source>
</evidence>
<keyword evidence="3" id="KW-0472">Membrane</keyword>
<sequence length="275" mass="29954">MRKLKKLGILVLGLTLAFAVAGCGKKDTTKDNKVVKVGVVGESNEMWVPVIEELKNEGIEVQLVSFSDYNTPNAALDGGEIDLNAFQHHAYLDKEIANNSYKIEAIGDTFISAMNIYSKKIANLSEVKEGDKIAVPNDATNEGRALKVLEAAALIELNKDAGDSPEIKDIIANPFKFEFVEVDAANVYALLPDVAIAVINCNYALDNGLNPGKDAIFQDSPNIYVGKNYVNLIAARSEDANNEVLKKVVKAYQSDAVKEVYADTYKGSYLAAWEE</sequence>
<gene>
    <name evidence="9" type="ORF">DHW61_14105</name>
</gene>
<evidence type="ECO:0000256" key="2">
    <source>
        <dbReference type="ARBA" id="ARBA00022729"/>
    </source>
</evidence>